<dbReference type="Pfam" id="PF19964">
    <property type="entry name" value="EAD11"/>
    <property type="match status" value="1"/>
</dbReference>
<gene>
    <name evidence="2" type="ORF">N1F79_22195</name>
</gene>
<accession>A0ABU7XYN0</accession>
<proteinExistence type="predicted"/>
<dbReference type="Pfam" id="PF13289">
    <property type="entry name" value="SIR2_2"/>
    <property type="match status" value="1"/>
</dbReference>
<reference evidence="2 3" key="1">
    <citation type="submission" date="2022-09" db="EMBL/GenBank/DDBJ databases">
        <title>Genome sequencing of Flavivirga sp. MEBiC05379.</title>
        <authorList>
            <person name="Oh H.-M."/>
            <person name="Kwon K.K."/>
            <person name="Park M.J."/>
            <person name="Yang S.-H."/>
        </authorList>
    </citation>
    <scope>NUCLEOTIDE SEQUENCE [LARGE SCALE GENOMIC DNA]</scope>
    <source>
        <strain evidence="2 3">MEBiC05379</strain>
    </source>
</reference>
<protein>
    <submittedName>
        <fullName evidence="2">SIR2 family protein</fullName>
    </submittedName>
</protein>
<dbReference type="InterPro" id="IPR045439">
    <property type="entry name" value="EAD11"/>
</dbReference>
<organism evidence="2 3">
    <name type="scientific">Flavivirga spongiicola</name>
    <dbReference type="NCBI Taxonomy" id="421621"/>
    <lineage>
        <taxon>Bacteria</taxon>
        <taxon>Pseudomonadati</taxon>
        <taxon>Bacteroidota</taxon>
        <taxon>Flavobacteriia</taxon>
        <taxon>Flavobacteriales</taxon>
        <taxon>Flavobacteriaceae</taxon>
        <taxon>Flavivirga</taxon>
    </lineage>
</organism>
<dbReference type="EMBL" id="JAODOP010000004">
    <property type="protein sequence ID" value="MEF3835852.1"/>
    <property type="molecule type" value="Genomic_DNA"/>
</dbReference>
<evidence type="ECO:0000313" key="2">
    <source>
        <dbReference type="EMBL" id="MEF3835852.1"/>
    </source>
</evidence>
<evidence type="ECO:0000313" key="3">
    <source>
        <dbReference type="Proteomes" id="UP001337305"/>
    </source>
</evidence>
<sequence length="379" mass="44301">MLGEYEWKSIIDGIKDERCVVCIGPELFLLGKEPVNKERSLSFSDYLSNYLESMEDELNIKVQENGWFHVNPGGNDGPAYQAVKEYYNKIINPTSRKLLEKIAQIKFHLFLSLTPDNHLDNAFEAHGFSYKSKEYVKNMPELESDYIPSIKEPLIYNLLGSLNERNSLVLTYDDFYDYFESIIKGNSMSRSIKNSILNSQYFLFIGMSFHQWFVHLFMRVLRQHKDERKTKFSTAGNLSDKDIHICTEQYQIQFVNSEISEFINQLHAKCKENGLLKKIKDPQEKKKQNSSKIESLQVLISRNNFDKVTDVLKESLKGIGKNGKELLIKLINQFSDYNKLKEHRQVGIISLEEERRGLKLIAYNYLELINEYEKLIENL</sequence>
<feature type="domain" description="Effector-associated" evidence="1">
    <location>
        <begin position="293"/>
        <end position="373"/>
    </location>
</feature>
<dbReference type="RefSeq" id="WP_303308129.1">
    <property type="nucleotide sequence ID" value="NZ_JAODOP010000004.1"/>
</dbReference>
<name>A0ABU7XYN0_9FLAO</name>
<comment type="caution">
    <text evidence="2">The sequence shown here is derived from an EMBL/GenBank/DDBJ whole genome shotgun (WGS) entry which is preliminary data.</text>
</comment>
<dbReference type="Proteomes" id="UP001337305">
    <property type="component" value="Unassembled WGS sequence"/>
</dbReference>
<evidence type="ECO:0000259" key="1">
    <source>
        <dbReference type="Pfam" id="PF19964"/>
    </source>
</evidence>
<keyword evidence="3" id="KW-1185">Reference proteome</keyword>